<evidence type="ECO:0000313" key="4">
    <source>
        <dbReference type="Proteomes" id="UP001206548"/>
    </source>
</evidence>
<dbReference type="EMBL" id="JANUXX010000001">
    <property type="protein sequence ID" value="MCS4487369.1"/>
    <property type="molecule type" value="Genomic_DNA"/>
</dbReference>
<dbReference type="InterPro" id="IPR001667">
    <property type="entry name" value="DDH_dom"/>
</dbReference>
<organism evidence="3 4">
    <name type="scientific">Streptococcus sciuri</name>
    <dbReference type="NCBI Taxonomy" id="2973939"/>
    <lineage>
        <taxon>Bacteria</taxon>
        <taxon>Bacillati</taxon>
        <taxon>Bacillota</taxon>
        <taxon>Bacilli</taxon>
        <taxon>Lactobacillales</taxon>
        <taxon>Streptococcaceae</taxon>
        <taxon>Streptococcus</taxon>
    </lineage>
</organism>
<dbReference type="Proteomes" id="UP001206548">
    <property type="component" value="Unassembled WGS sequence"/>
</dbReference>
<dbReference type="SUPFAM" id="SSF64182">
    <property type="entry name" value="DHH phosphoesterases"/>
    <property type="match status" value="1"/>
</dbReference>
<sequence length="308" mass="34294">MFREILAKIEYYHTIIIHRHMKPDPDALGSQVGLKKIITHNFPDKRVLVTGHNEPTLDWITHMDEVTDSDYQDALVIVTDTANTPRIDDKRYASGAFLIKIDHHPNDDSYGDICYVDTTASSTSEIICDFAQTVGLSLSDEAARLLYIGIIGDTGRFLYPATSSKTLAIASYLRQFPFDFSALSRQMDSFPLKIAKLQGYVFEHLEIDPTGAACVLLTQEILKKFDVTDAETAAIVGSPGKIDSIKAWAIFVEQADKHYRVRLRSKDKVINAIAKRHDGGGHPLASGANSYSAAENAQIFQELKELFL</sequence>
<dbReference type="PANTHER" id="PTHR47618:SF1">
    <property type="entry name" value="BIFUNCTIONAL OLIGORIBONUCLEASE AND PAP PHOSPHATASE NRNA"/>
    <property type="match status" value="1"/>
</dbReference>
<evidence type="ECO:0000259" key="2">
    <source>
        <dbReference type="Pfam" id="PF02272"/>
    </source>
</evidence>
<dbReference type="PANTHER" id="PTHR47618">
    <property type="entry name" value="BIFUNCTIONAL OLIGORIBONUCLEASE AND PAP PHOSPHATASE NRNA"/>
    <property type="match status" value="1"/>
</dbReference>
<accession>A0ABT2F4G7</accession>
<proteinExistence type="predicted"/>
<protein>
    <submittedName>
        <fullName evidence="3">Bifunctional oligoribonuclease/PAP phosphatase NrnA</fullName>
    </submittedName>
</protein>
<dbReference type="InterPro" id="IPR051319">
    <property type="entry name" value="Oligoribo/pAp-PDE_c-di-AMP_PDE"/>
</dbReference>
<comment type="caution">
    <text evidence="3">The sequence shown here is derived from an EMBL/GenBank/DDBJ whole genome shotgun (WGS) entry which is preliminary data.</text>
</comment>
<dbReference type="InterPro" id="IPR003156">
    <property type="entry name" value="DHHA1_dom"/>
</dbReference>
<dbReference type="RefSeq" id="WP_259136354.1">
    <property type="nucleotide sequence ID" value="NZ_JANUXX010000001.1"/>
</dbReference>
<keyword evidence="4" id="KW-1185">Reference proteome</keyword>
<feature type="domain" description="DHHA1" evidence="2">
    <location>
        <begin position="221"/>
        <end position="306"/>
    </location>
</feature>
<gene>
    <name evidence="3" type="ORF">NXS10_00020</name>
</gene>
<dbReference type="Pfam" id="PF02272">
    <property type="entry name" value="DHHA1"/>
    <property type="match status" value="1"/>
</dbReference>
<evidence type="ECO:0000313" key="3">
    <source>
        <dbReference type="EMBL" id="MCS4487369.1"/>
    </source>
</evidence>
<reference evidence="3 4" key="1">
    <citation type="journal article" date="2023" name="Int. J. Syst. Evol. Microbiol.">
        <title>Streptococcus sciuri sp. nov., Staphylococcus marylandisciuri sp. nov. and Staphylococcus americanisciuri sp. nov., isolated from faeces of eastern grey squirrel (Sciurus carolinensis).</title>
        <authorList>
            <person name="Volokhov D.V."/>
            <person name="Zagorodnyaya T.A."/>
            <person name="Furtak V.A."/>
            <person name="Nattanmai G."/>
            <person name="Randall L."/>
            <person name="Jose S."/>
            <person name="Gao Y."/>
            <person name="Eisenberg T."/>
            <person name="Delmonte P."/>
            <person name="Blom J."/>
            <person name="Mitchell K.K."/>
        </authorList>
    </citation>
    <scope>NUCLEOTIDE SEQUENCE [LARGE SCALE GENOMIC DNA]</scope>
    <source>
        <strain evidence="3 4">SQ9-PEA</strain>
    </source>
</reference>
<feature type="domain" description="DDH" evidence="1">
    <location>
        <begin position="15"/>
        <end position="150"/>
    </location>
</feature>
<evidence type="ECO:0000259" key="1">
    <source>
        <dbReference type="Pfam" id="PF01368"/>
    </source>
</evidence>
<dbReference type="Pfam" id="PF01368">
    <property type="entry name" value="DHH"/>
    <property type="match status" value="1"/>
</dbReference>
<dbReference type="Gene3D" id="3.10.310.30">
    <property type="match status" value="1"/>
</dbReference>
<name>A0ABT2F4G7_9STRE</name>
<dbReference type="Gene3D" id="3.90.1640.10">
    <property type="entry name" value="inorganic pyrophosphatase (n-terminal core)"/>
    <property type="match status" value="1"/>
</dbReference>
<dbReference type="InterPro" id="IPR038763">
    <property type="entry name" value="DHH_sf"/>
</dbReference>